<dbReference type="InterPro" id="IPR036249">
    <property type="entry name" value="Thioredoxin-like_sf"/>
</dbReference>
<protein>
    <recommendedName>
        <fullName evidence="3">DSBA-like thioredoxin domain-containing protein</fullName>
    </recommendedName>
</protein>
<dbReference type="AlphaFoldDB" id="A0A439DEP1"/>
<evidence type="ECO:0008006" key="3">
    <source>
        <dbReference type="Google" id="ProtNLM"/>
    </source>
</evidence>
<dbReference type="PANTHER" id="PTHR42943">
    <property type="entry name" value="GLUTATHIONE S-TRANSFERASE KAPPA"/>
    <property type="match status" value="1"/>
</dbReference>
<dbReference type="InterPro" id="IPR051924">
    <property type="entry name" value="GST_Kappa/NadH"/>
</dbReference>
<dbReference type="GO" id="GO:0004602">
    <property type="term" value="F:glutathione peroxidase activity"/>
    <property type="evidence" value="ECO:0007669"/>
    <property type="project" value="TreeGrafter"/>
</dbReference>
<sequence>MGGHIDCYTDLNSIYGYFGFLCLLEHADALRAHGVGVDFHPVYLPDLQQRSGNRVIWTVKARQHWLENYELPRSKRDFGVAKANPPDGDLNNLFTVGQTQLPLRALLAIKNTYPADVYNAAWRWLYRCFWTPPQQPIKEEGPLREALLAMPGHLSGNTKNEESRQFSAGDVDGIMALAKEKRMKDTLRRNTDEALKQGAFGAPWIMVRNSSGAVEPFFGSDRFAQIYEFLGLPYSPLKLLPPTEPVKANL</sequence>
<dbReference type="GO" id="GO:0004364">
    <property type="term" value="F:glutathione transferase activity"/>
    <property type="evidence" value="ECO:0007669"/>
    <property type="project" value="TreeGrafter"/>
</dbReference>
<accession>A0A439DEP1</accession>
<dbReference type="GO" id="GO:0005777">
    <property type="term" value="C:peroxisome"/>
    <property type="evidence" value="ECO:0007669"/>
    <property type="project" value="TreeGrafter"/>
</dbReference>
<proteinExistence type="predicted"/>
<dbReference type="Gene3D" id="3.40.30.10">
    <property type="entry name" value="Glutaredoxin"/>
    <property type="match status" value="1"/>
</dbReference>
<evidence type="ECO:0000313" key="1">
    <source>
        <dbReference type="EMBL" id="RWA12846.1"/>
    </source>
</evidence>
<comment type="caution">
    <text evidence="1">The sequence shown here is derived from an EMBL/GenBank/DDBJ whole genome shotgun (WGS) entry which is preliminary data.</text>
</comment>
<dbReference type="SUPFAM" id="SSF52833">
    <property type="entry name" value="Thioredoxin-like"/>
    <property type="match status" value="1"/>
</dbReference>
<evidence type="ECO:0000313" key="2">
    <source>
        <dbReference type="Proteomes" id="UP000286045"/>
    </source>
</evidence>
<dbReference type="EMBL" id="RYZI01000040">
    <property type="protein sequence ID" value="RWA12846.1"/>
    <property type="molecule type" value="Genomic_DNA"/>
</dbReference>
<dbReference type="GO" id="GO:0006749">
    <property type="term" value="P:glutathione metabolic process"/>
    <property type="evidence" value="ECO:0007669"/>
    <property type="project" value="TreeGrafter"/>
</dbReference>
<reference evidence="1 2" key="1">
    <citation type="submission" date="2018-12" db="EMBL/GenBank/DDBJ databases">
        <title>Draft genome sequence of Xylaria grammica IHI A82.</title>
        <authorList>
            <person name="Buettner E."/>
            <person name="Kellner H."/>
        </authorList>
    </citation>
    <scope>NUCLEOTIDE SEQUENCE [LARGE SCALE GENOMIC DNA]</scope>
    <source>
        <strain evidence="1 2">IHI A82</strain>
    </source>
</reference>
<gene>
    <name evidence="1" type="ORF">EKO27_g2248</name>
</gene>
<organism evidence="1 2">
    <name type="scientific">Xylaria grammica</name>
    <dbReference type="NCBI Taxonomy" id="363999"/>
    <lineage>
        <taxon>Eukaryota</taxon>
        <taxon>Fungi</taxon>
        <taxon>Dikarya</taxon>
        <taxon>Ascomycota</taxon>
        <taxon>Pezizomycotina</taxon>
        <taxon>Sordariomycetes</taxon>
        <taxon>Xylariomycetidae</taxon>
        <taxon>Xylariales</taxon>
        <taxon>Xylariaceae</taxon>
        <taxon>Xylaria</taxon>
    </lineage>
</organism>
<keyword evidence="2" id="KW-1185">Reference proteome</keyword>
<dbReference type="GO" id="GO:0005739">
    <property type="term" value="C:mitochondrion"/>
    <property type="evidence" value="ECO:0007669"/>
    <property type="project" value="TreeGrafter"/>
</dbReference>
<dbReference type="Proteomes" id="UP000286045">
    <property type="component" value="Unassembled WGS sequence"/>
</dbReference>
<dbReference type="PANTHER" id="PTHR42943:SF13">
    <property type="entry name" value="GLUTATHIONE S-TRANSFERASE KAPPA-RELATED"/>
    <property type="match status" value="1"/>
</dbReference>
<name>A0A439DEP1_9PEZI</name>
<dbReference type="STRING" id="363999.A0A439DEP1"/>